<feature type="non-terminal residue" evidence="3">
    <location>
        <position position="57"/>
    </location>
</feature>
<evidence type="ECO:0008006" key="4">
    <source>
        <dbReference type="Google" id="ProtNLM"/>
    </source>
</evidence>
<sequence length="57" mass="6296">MPTPQENARLEQIKRSWEQKRQITDRLSKIKTKIGVYSGKGGVGKTTVAVNLAVTLA</sequence>
<accession>A0A383CAI3</accession>
<dbReference type="Gene3D" id="3.40.50.300">
    <property type="entry name" value="P-loop containing nucleotide triphosphate hydrolases"/>
    <property type="match status" value="1"/>
</dbReference>
<evidence type="ECO:0000313" key="3">
    <source>
        <dbReference type="EMBL" id="SVE28618.1"/>
    </source>
</evidence>
<evidence type="ECO:0000256" key="2">
    <source>
        <dbReference type="ARBA" id="ARBA00022840"/>
    </source>
</evidence>
<dbReference type="InterPro" id="IPR033756">
    <property type="entry name" value="YlxH/NBP35"/>
</dbReference>
<keyword evidence="1" id="KW-0547">Nucleotide-binding</keyword>
<dbReference type="GO" id="GO:0005524">
    <property type="term" value="F:ATP binding"/>
    <property type="evidence" value="ECO:0007669"/>
    <property type="project" value="UniProtKB-KW"/>
</dbReference>
<dbReference type="Pfam" id="PF10609">
    <property type="entry name" value="ParA"/>
    <property type="match status" value="1"/>
</dbReference>
<proteinExistence type="predicted"/>
<dbReference type="AlphaFoldDB" id="A0A383CAI3"/>
<evidence type="ECO:0000256" key="1">
    <source>
        <dbReference type="ARBA" id="ARBA00022741"/>
    </source>
</evidence>
<dbReference type="EMBL" id="UINC01206812">
    <property type="protein sequence ID" value="SVE28618.1"/>
    <property type="molecule type" value="Genomic_DNA"/>
</dbReference>
<dbReference type="InterPro" id="IPR027417">
    <property type="entry name" value="P-loop_NTPase"/>
</dbReference>
<name>A0A383CAI3_9ZZZZ</name>
<gene>
    <name evidence="3" type="ORF">METZ01_LOCUS481472</name>
</gene>
<organism evidence="3">
    <name type="scientific">marine metagenome</name>
    <dbReference type="NCBI Taxonomy" id="408172"/>
    <lineage>
        <taxon>unclassified sequences</taxon>
        <taxon>metagenomes</taxon>
        <taxon>ecological metagenomes</taxon>
    </lineage>
</organism>
<keyword evidence="2" id="KW-0067">ATP-binding</keyword>
<protein>
    <recommendedName>
        <fullName evidence="4">Anion-transporting ATPase-like domain-containing protein</fullName>
    </recommendedName>
</protein>
<reference evidence="3" key="1">
    <citation type="submission" date="2018-05" db="EMBL/GenBank/DDBJ databases">
        <authorList>
            <person name="Lanie J.A."/>
            <person name="Ng W.-L."/>
            <person name="Kazmierczak K.M."/>
            <person name="Andrzejewski T.M."/>
            <person name="Davidsen T.M."/>
            <person name="Wayne K.J."/>
            <person name="Tettelin H."/>
            <person name="Glass J.I."/>
            <person name="Rusch D."/>
            <person name="Podicherti R."/>
            <person name="Tsui H.-C.T."/>
            <person name="Winkler M.E."/>
        </authorList>
    </citation>
    <scope>NUCLEOTIDE SEQUENCE</scope>
</reference>
<dbReference type="SUPFAM" id="SSF52540">
    <property type="entry name" value="P-loop containing nucleoside triphosphate hydrolases"/>
    <property type="match status" value="1"/>
</dbReference>